<sequence>MAKATAVKTADQLLAADVHELEYVDDDKSYYVTLQLGQACRWRKFTGGQWLVDTDNRSSDPNKKSYRHVPAIYERAGPFVGLTVNGLISKHNQWRKLNSSHNKGGEIQHQLLVLATEETTDLHADASHGEPAMGRLIRSIVKETVTAVMDEMTKK</sequence>
<accession>A0A6M3LA60</accession>
<evidence type="ECO:0000313" key="1">
    <source>
        <dbReference type="EMBL" id="QJA90224.1"/>
    </source>
</evidence>
<dbReference type="EMBL" id="MT142898">
    <property type="protein sequence ID" value="QJA90224.1"/>
    <property type="molecule type" value="Genomic_DNA"/>
</dbReference>
<organism evidence="1">
    <name type="scientific">viral metagenome</name>
    <dbReference type="NCBI Taxonomy" id="1070528"/>
    <lineage>
        <taxon>unclassified sequences</taxon>
        <taxon>metagenomes</taxon>
        <taxon>organismal metagenomes</taxon>
    </lineage>
</organism>
<protein>
    <submittedName>
        <fullName evidence="1">Uncharacterized protein</fullName>
    </submittedName>
</protein>
<reference evidence="1" key="1">
    <citation type="submission" date="2020-03" db="EMBL/GenBank/DDBJ databases">
        <title>The deep terrestrial virosphere.</title>
        <authorList>
            <person name="Holmfeldt K."/>
            <person name="Nilsson E."/>
            <person name="Simone D."/>
            <person name="Lopez-Fernandez M."/>
            <person name="Wu X."/>
            <person name="de Brujin I."/>
            <person name="Lundin D."/>
            <person name="Andersson A."/>
            <person name="Bertilsson S."/>
            <person name="Dopson M."/>
        </authorList>
    </citation>
    <scope>NUCLEOTIDE SEQUENCE</scope>
    <source>
        <strain evidence="1">MM415B02422</strain>
    </source>
</reference>
<dbReference type="AlphaFoldDB" id="A0A6M3LA60"/>
<name>A0A6M3LA60_9ZZZZ</name>
<proteinExistence type="predicted"/>
<gene>
    <name evidence="1" type="ORF">MM415B02422_0010</name>
</gene>